<dbReference type="PANTHER" id="PTHR34754">
    <property type="entry name" value="COILED-COIL DOMAIN-CONTAINING PROTEIN 60"/>
    <property type="match status" value="1"/>
</dbReference>
<evidence type="ECO:0000313" key="3">
    <source>
        <dbReference type="EMBL" id="ORY25030.1"/>
    </source>
</evidence>
<feature type="coiled-coil region" evidence="1">
    <location>
        <begin position="277"/>
        <end position="304"/>
    </location>
</feature>
<evidence type="ECO:0000313" key="4">
    <source>
        <dbReference type="Proteomes" id="UP000193920"/>
    </source>
</evidence>
<organism evidence="3 4">
    <name type="scientific">Neocallimastix californiae</name>
    <dbReference type="NCBI Taxonomy" id="1754190"/>
    <lineage>
        <taxon>Eukaryota</taxon>
        <taxon>Fungi</taxon>
        <taxon>Fungi incertae sedis</taxon>
        <taxon>Chytridiomycota</taxon>
        <taxon>Chytridiomycota incertae sedis</taxon>
        <taxon>Neocallimastigomycetes</taxon>
        <taxon>Neocallimastigales</taxon>
        <taxon>Neocallimastigaceae</taxon>
        <taxon>Neocallimastix</taxon>
    </lineage>
</organism>
<feature type="region of interest" description="Disordered" evidence="2">
    <location>
        <begin position="497"/>
        <end position="556"/>
    </location>
</feature>
<evidence type="ECO:0000256" key="1">
    <source>
        <dbReference type="SAM" id="Coils"/>
    </source>
</evidence>
<comment type="caution">
    <text evidence="3">The sequence shown here is derived from an EMBL/GenBank/DDBJ whole genome shotgun (WGS) entry which is preliminary data.</text>
</comment>
<reference evidence="3 4" key="1">
    <citation type="submission" date="2016-08" db="EMBL/GenBank/DDBJ databases">
        <title>A Parts List for Fungal Cellulosomes Revealed by Comparative Genomics.</title>
        <authorList>
            <consortium name="DOE Joint Genome Institute"/>
            <person name="Haitjema C.H."/>
            <person name="Gilmore S.P."/>
            <person name="Henske J.K."/>
            <person name="Solomon K.V."/>
            <person name="De Groot R."/>
            <person name="Kuo A."/>
            <person name="Mondo S.J."/>
            <person name="Salamov A.A."/>
            <person name="Labutti K."/>
            <person name="Zhao Z."/>
            <person name="Chiniquy J."/>
            <person name="Barry K."/>
            <person name="Brewer H.M."/>
            <person name="Purvine S.O."/>
            <person name="Wright A.T."/>
            <person name="Boxma B."/>
            <person name="Van Alen T."/>
            <person name="Hackstein J.H."/>
            <person name="Baker S.E."/>
            <person name="Grigoriev I.V."/>
            <person name="O'Malley M.A."/>
        </authorList>
    </citation>
    <scope>NUCLEOTIDE SEQUENCE [LARGE SCALE GENOMIC DNA]</scope>
    <source>
        <strain evidence="3 4">G1</strain>
    </source>
</reference>
<dbReference type="AlphaFoldDB" id="A0A1Y2ARV4"/>
<proteinExistence type="predicted"/>
<accession>A0A1Y2ARV4</accession>
<dbReference type="EMBL" id="MCOG01000216">
    <property type="protein sequence ID" value="ORY25030.1"/>
    <property type="molecule type" value="Genomic_DNA"/>
</dbReference>
<keyword evidence="4" id="KW-1185">Reference proteome</keyword>
<sequence>MTEVSLRSSTLIQNNPNNLTIKNNNVSLINNNSTASNNINNSNNNNTNGPKHHFRHHNLISHNQFIKQDVKEISLLDSMKSSIIDDSPIRRANYIPEKVYVRTNLCVLTGDQQEIKKEKERRNKDIHECGFSSIFKEPYKPLGTPIIDTNQLIIDCLKINPSSLQKSSYNKTSKMNHLKHELNHVNRKIPVLELTGRQTGYKLLKSALKESNQRMYSVKYGIPFYETLKNKSYNMYDDSYKSNVNLNTIDYKHLVFDTDKQNYFTHLVNLKKKELYNESLLSSEEKLKNNNEKKKRNKKQNDEELSIKNINLKKFEETLQFKQNSNHVNPIGKFYETRDKYYEQRRRLNNILEEDLNRQEFNRSKIFKKKFNALTVSKNNGFADDDIKRMRSIVDKELKIERERIIKRHPWFNDMVNKMLYTTGTSKPISETENILVKQIRNIIEDGIPFTRLTYIKILKVIPSSEFMSENIQRILRFIKQHEPIIERDYMEAVEASGHSMKIRNTNNDENEDEEENDIDTNNISKNKTNDNRENNDNDNSNVSSTSIDNIKDNTK</sequence>
<protein>
    <submittedName>
        <fullName evidence="3">Uncharacterized protein</fullName>
    </submittedName>
</protein>
<gene>
    <name evidence="3" type="ORF">LY90DRAFT_675000</name>
</gene>
<keyword evidence="1" id="KW-0175">Coiled coil</keyword>
<dbReference type="PANTHER" id="PTHR34754:SF1">
    <property type="entry name" value="COILED-COIL DOMAIN-CONTAINING PROTEIN 60"/>
    <property type="match status" value="1"/>
</dbReference>
<dbReference type="InterPro" id="IPR031526">
    <property type="entry name" value="DUF4698"/>
</dbReference>
<name>A0A1Y2ARV4_9FUNG</name>
<feature type="compositionally biased region" description="Acidic residues" evidence="2">
    <location>
        <begin position="509"/>
        <end position="519"/>
    </location>
</feature>
<dbReference type="Proteomes" id="UP000193920">
    <property type="component" value="Unassembled WGS sequence"/>
</dbReference>
<dbReference type="OrthoDB" id="2137651at2759"/>
<evidence type="ECO:0000256" key="2">
    <source>
        <dbReference type="SAM" id="MobiDB-lite"/>
    </source>
</evidence>
<feature type="compositionally biased region" description="Low complexity" evidence="2">
    <location>
        <begin position="538"/>
        <end position="549"/>
    </location>
</feature>